<dbReference type="Proteomes" id="UP000802392">
    <property type="component" value="Unassembled WGS sequence"/>
</dbReference>
<dbReference type="EMBL" id="JAAOZD010000001">
    <property type="protein sequence ID" value="NII99726.1"/>
    <property type="molecule type" value="Genomic_DNA"/>
</dbReference>
<dbReference type="Gene3D" id="3.40.50.1820">
    <property type="entry name" value="alpha/beta hydrolase"/>
    <property type="match status" value="1"/>
</dbReference>
<dbReference type="RefSeq" id="WP_167262763.1">
    <property type="nucleotide sequence ID" value="NZ_BAAAVO010000002.1"/>
</dbReference>
<gene>
    <name evidence="1" type="ORF">FHR86_000025</name>
</gene>
<name>A0ABX0TB46_9MICC</name>
<evidence type="ECO:0000313" key="1">
    <source>
        <dbReference type="EMBL" id="NII99726.1"/>
    </source>
</evidence>
<accession>A0ABX0TB46</accession>
<dbReference type="SUPFAM" id="SSF53474">
    <property type="entry name" value="alpha/beta-Hydrolases"/>
    <property type="match status" value="1"/>
</dbReference>
<protein>
    <submittedName>
        <fullName evidence="1">Pimeloyl-ACP methyl ester carboxylesterase</fullName>
    </submittedName>
</protein>
<comment type="caution">
    <text evidence="1">The sequence shown here is derived from an EMBL/GenBank/DDBJ whole genome shotgun (WGS) entry which is preliminary data.</text>
</comment>
<sequence length="240" mass="26047">MHKQRVVFVHGLGSFGAAAWPKQHGMALSHDALFLRRHGFDATADPLESNVAADMAIIINALRESGGGHVVAHEQGAISSMLTAIERPDLVWSLTLVEPACLSLTSELPATASHRSLMEPLFAVRNQLNDSDYQREYYRRAFSAEAGDLDTPEARRSARRLRLQAPPWEAPLQIVPGVPTLVLTGGWEPLYEEIAGYLRETGAVHRVAAGGHRPQDSADGDRIIRSFVADAGRGISAQAS</sequence>
<organism evidence="1 2">
    <name type="scientific">Paenarthrobacter ilicis</name>
    <dbReference type="NCBI Taxonomy" id="43665"/>
    <lineage>
        <taxon>Bacteria</taxon>
        <taxon>Bacillati</taxon>
        <taxon>Actinomycetota</taxon>
        <taxon>Actinomycetes</taxon>
        <taxon>Micrococcales</taxon>
        <taxon>Micrococcaceae</taxon>
        <taxon>Paenarthrobacter</taxon>
    </lineage>
</organism>
<evidence type="ECO:0000313" key="2">
    <source>
        <dbReference type="Proteomes" id="UP000802392"/>
    </source>
</evidence>
<proteinExistence type="predicted"/>
<reference evidence="1 2" key="1">
    <citation type="submission" date="2020-03" db="EMBL/GenBank/DDBJ databases">
        <title>Genomic Encyclopedia of Type Strains, Phase III (KMG-III): the genomes of soil and plant-associated and newly described type strains.</title>
        <authorList>
            <person name="Whitman W."/>
        </authorList>
    </citation>
    <scope>NUCLEOTIDE SEQUENCE [LARGE SCALE GENOMIC DNA]</scope>
    <source>
        <strain evidence="1 2">CECT 4207</strain>
    </source>
</reference>
<dbReference type="InterPro" id="IPR029058">
    <property type="entry name" value="AB_hydrolase_fold"/>
</dbReference>
<keyword evidence="2" id="KW-1185">Reference proteome</keyword>